<reference evidence="2" key="1">
    <citation type="journal article" date="2022" name="Mol. Ecol. Resour.">
        <title>The genomes of chicory, endive, great burdock and yacon provide insights into Asteraceae palaeo-polyploidization history and plant inulin production.</title>
        <authorList>
            <person name="Fan W."/>
            <person name="Wang S."/>
            <person name="Wang H."/>
            <person name="Wang A."/>
            <person name="Jiang F."/>
            <person name="Liu H."/>
            <person name="Zhao H."/>
            <person name="Xu D."/>
            <person name="Zhang Y."/>
        </authorList>
    </citation>
    <scope>NUCLEOTIDE SEQUENCE [LARGE SCALE GENOMIC DNA]</scope>
    <source>
        <strain evidence="2">cv. Niubang</strain>
    </source>
</reference>
<accession>A0ACB9ABG9</accession>
<dbReference type="EMBL" id="CM042054">
    <property type="protein sequence ID" value="KAI3706974.1"/>
    <property type="molecule type" value="Genomic_DNA"/>
</dbReference>
<evidence type="ECO:0000313" key="2">
    <source>
        <dbReference type="Proteomes" id="UP001055879"/>
    </source>
</evidence>
<dbReference type="Proteomes" id="UP001055879">
    <property type="component" value="Linkage Group LG08"/>
</dbReference>
<evidence type="ECO:0000313" key="1">
    <source>
        <dbReference type="EMBL" id="KAI3706974.1"/>
    </source>
</evidence>
<reference evidence="1 2" key="2">
    <citation type="journal article" date="2022" name="Mol. Ecol. Resour.">
        <title>The genomes of chicory, endive, great burdock and yacon provide insights into Asteraceae paleo-polyploidization history and plant inulin production.</title>
        <authorList>
            <person name="Fan W."/>
            <person name="Wang S."/>
            <person name="Wang H."/>
            <person name="Wang A."/>
            <person name="Jiang F."/>
            <person name="Liu H."/>
            <person name="Zhao H."/>
            <person name="Xu D."/>
            <person name="Zhang Y."/>
        </authorList>
    </citation>
    <scope>NUCLEOTIDE SEQUENCE [LARGE SCALE GENOMIC DNA]</scope>
    <source>
        <strain evidence="2">cv. Niubang</strain>
    </source>
</reference>
<gene>
    <name evidence="1" type="ORF">L6452_25101</name>
</gene>
<keyword evidence="2" id="KW-1185">Reference proteome</keyword>
<comment type="caution">
    <text evidence="1">The sequence shown here is derived from an EMBL/GenBank/DDBJ whole genome shotgun (WGS) entry which is preliminary data.</text>
</comment>
<protein>
    <submittedName>
        <fullName evidence="1">Uncharacterized protein</fullName>
    </submittedName>
</protein>
<proteinExistence type="predicted"/>
<sequence>MLFTVSTFPRHRRFPRRFLSFRLTATLAAESPTDYASNGGGEPSKLLLEVKDLTTVIFESGKEILNGVNLSIYEGEVKLAVRDVGIELAGENALERYDDGAYGQVLATNGDMKLVKGF</sequence>
<organism evidence="1 2">
    <name type="scientific">Arctium lappa</name>
    <name type="common">Greater burdock</name>
    <name type="synonym">Lappa major</name>
    <dbReference type="NCBI Taxonomy" id="4217"/>
    <lineage>
        <taxon>Eukaryota</taxon>
        <taxon>Viridiplantae</taxon>
        <taxon>Streptophyta</taxon>
        <taxon>Embryophyta</taxon>
        <taxon>Tracheophyta</taxon>
        <taxon>Spermatophyta</taxon>
        <taxon>Magnoliopsida</taxon>
        <taxon>eudicotyledons</taxon>
        <taxon>Gunneridae</taxon>
        <taxon>Pentapetalae</taxon>
        <taxon>asterids</taxon>
        <taxon>campanulids</taxon>
        <taxon>Asterales</taxon>
        <taxon>Asteraceae</taxon>
        <taxon>Carduoideae</taxon>
        <taxon>Cardueae</taxon>
        <taxon>Arctiinae</taxon>
        <taxon>Arctium</taxon>
    </lineage>
</organism>
<name>A0ACB9ABG9_ARCLA</name>